<evidence type="ECO:0000313" key="3">
    <source>
        <dbReference type="Proteomes" id="UP000002341"/>
    </source>
</evidence>
<dbReference type="OrthoDB" id="22295at10239"/>
<feature type="region of interest" description="Disordered" evidence="1">
    <location>
        <begin position="1"/>
        <end position="20"/>
    </location>
</feature>
<accession>C4NT05</accession>
<sequence length="172" mass="19146">MAFKLATKRTNQTTRQTAAQADEDEYAGLWINVGLVTEVEGEGDSSMKFNRLPRGVAVSDLVPHRIYANSHERNPDWAEEAILVNALIEKIREHGSKLAEGESMPLQLSVQLYRRQEQVARSIHRRSMSISTRCSADLSESGACQLMLGGQGLLGTDRQTDMKLWSVQVAEC</sequence>
<evidence type="ECO:0000256" key="1">
    <source>
        <dbReference type="SAM" id="MobiDB-lite"/>
    </source>
</evidence>
<protein>
    <submittedName>
        <fullName evidence="2">N4 gp2-like protein</fullName>
    </submittedName>
</protein>
<reference evidence="2 3" key="1">
    <citation type="journal article" date="2009" name="Environ. Microbiol.">
        <title>Genome sequences of two novel phages infecting marine roseobacters.</title>
        <authorList>
            <person name="Zhao Y."/>
            <person name="Wang K."/>
            <person name="Jiao N."/>
            <person name="Chen F."/>
        </authorList>
    </citation>
    <scope>NUCLEOTIDE SEQUENCE</scope>
    <source>
        <strain evidence="2">DSS3P2</strain>
    </source>
</reference>
<feature type="compositionally biased region" description="Low complexity" evidence="1">
    <location>
        <begin position="8"/>
        <end position="20"/>
    </location>
</feature>
<name>C4NT05_9CAUD</name>
<dbReference type="KEGG" id="vg:7874819"/>
<dbReference type="EMBL" id="FJ591093">
    <property type="protein sequence ID" value="ACL81271.1"/>
    <property type="molecule type" value="Genomic_DNA"/>
</dbReference>
<evidence type="ECO:0000313" key="2">
    <source>
        <dbReference type="EMBL" id="ACL81271.1"/>
    </source>
</evidence>
<dbReference type="GeneID" id="7874819"/>
<proteinExistence type="predicted"/>
<dbReference type="RefSeq" id="YP_002899013.1">
    <property type="nucleotide sequence ID" value="NC_012697.1"/>
</dbReference>
<dbReference type="Proteomes" id="UP000002341">
    <property type="component" value="Segment"/>
</dbReference>
<organism evidence="2 3">
    <name type="scientific">Silicibacter phage DSS3phi2</name>
    <dbReference type="NCBI Taxonomy" id="490912"/>
    <lineage>
        <taxon>Viruses</taxon>
        <taxon>Duplodnaviria</taxon>
        <taxon>Heunggongvirae</taxon>
        <taxon>Uroviricota</taxon>
        <taxon>Caudoviricetes</taxon>
        <taxon>Schitoviridae</taxon>
        <taxon>Rhodovirinae</taxon>
        <taxon>Aorunvirus</taxon>
        <taxon>Aorunvirus V12</taxon>
    </lineage>
</organism>